<gene>
    <name evidence="1" type="ORF">EDS130_LOCUS17963</name>
</gene>
<organism evidence="1 2">
    <name type="scientific">Adineta ricciae</name>
    <name type="common">Rotifer</name>
    <dbReference type="NCBI Taxonomy" id="249248"/>
    <lineage>
        <taxon>Eukaryota</taxon>
        <taxon>Metazoa</taxon>
        <taxon>Spiralia</taxon>
        <taxon>Gnathifera</taxon>
        <taxon>Rotifera</taxon>
        <taxon>Eurotatoria</taxon>
        <taxon>Bdelloidea</taxon>
        <taxon>Adinetida</taxon>
        <taxon>Adinetidae</taxon>
        <taxon>Adineta</taxon>
    </lineage>
</organism>
<comment type="caution">
    <text evidence="1">The sequence shown here is derived from an EMBL/GenBank/DDBJ whole genome shotgun (WGS) entry which is preliminary data.</text>
</comment>
<evidence type="ECO:0000313" key="1">
    <source>
        <dbReference type="EMBL" id="CAF1061979.1"/>
    </source>
</evidence>
<sequence length="347" mass="39843">MPVLLTDNTACELGLSNRTQGIFRELVHDDQEEPESFKIKSDVFPFNTIYIRKPLYALVEINTLQVETNLDGLRPKLIPIPLIKKRFTVPIKQLFGHLLDRVQSGRKLPQVIQVTRTQLPIVPAFAIIAYKAQGLTMNKIVVDLQVPPGTLQKIQEIHVSDPRPSESNAIPSPGFHRIRRIPVGSDKILYRIRWDCSTWVSDPRPSESNAIPSPGFHRIRRIPVGSDKILYRIRWDCSTWVRETEFHALNIQELSETIDSMNPLKWSNFVKLCRHRFIEYPHVFRRDAFHGAICNNAEKVRQLENEQPQAKTIANRTPTQLCIKSTNMASKFEYSILGIYMIGVSTT</sequence>
<dbReference type="EMBL" id="CAJNOJ010000082">
    <property type="protein sequence ID" value="CAF1061979.1"/>
    <property type="molecule type" value="Genomic_DNA"/>
</dbReference>
<reference evidence="1" key="1">
    <citation type="submission" date="2021-02" db="EMBL/GenBank/DDBJ databases">
        <authorList>
            <person name="Nowell W R."/>
        </authorList>
    </citation>
    <scope>NUCLEOTIDE SEQUENCE</scope>
</reference>
<dbReference type="Proteomes" id="UP000663852">
    <property type="component" value="Unassembled WGS sequence"/>
</dbReference>
<name>A0A814L6W2_ADIRI</name>
<dbReference type="AlphaFoldDB" id="A0A814L6W2"/>
<protein>
    <submittedName>
        <fullName evidence="1">Uncharacterized protein</fullName>
    </submittedName>
</protein>
<proteinExistence type="predicted"/>
<dbReference type="OrthoDB" id="416437at2759"/>
<accession>A0A814L6W2</accession>
<evidence type="ECO:0000313" key="2">
    <source>
        <dbReference type="Proteomes" id="UP000663852"/>
    </source>
</evidence>